<dbReference type="InterPro" id="IPR026881">
    <property type="entry name" value="WYL_dom"/>
</dbReference>
<dbReference type="InterPro" id="IPR028349">
    <property type="entry name" value="PafC-like"/>
</dbReference>
<dbReference type="PIRSF" id="PIRSF016838">
    <property type="entry name" value="PafC"/>
    <property type="match status" value="1"/>
</dbReference>
<evidence type="ECO:0000259" key="2">
    <source>
        <dbReference type="Pfam" id="PF13280"/>
    </source>
</evidence>
<sequence>MKIERLFGITVLLIHRKRMKAAELSRYFEVSERTIYRDINSLSRAGIPILSLPGQEGGYELMEGFRLDKKYLTLDDLLSIQWALKSVENATGLKDIESLLAKVNQLIDPESIQDHCVHFQISQSSDLTQHHIQVIYHSIQHSRVIRIRYVDYNGNETERYIEPMAIFLKDYNWYTWAYCLLRHELRVFKLTRIIETLNTDRYFTRRPYTMEDIDAKKNGKSENNAIPFTVRLQFSQEARAQVLDNFREDEIMNHPDGTISVTKEYYTIDQALTHIISYRNKVRILHPKELIHKFITCLDDMKNIYKE</sequence>
<dbReference type="GO" id="GO:0003677">
    <property type="term" value="F:DNA binding"/>
    <property type="evidence" value="ECO:0007669"/>
    <property type="project" value="UniProtKB-KW"/>
</dbReference>
<protein>
    <submittedName>
        <fullName evidence="4">DNA-binding transcriptional regulator YafY</fullName>
    </submittedName>
</protein>
<dbReference type="RefSeq" id="WP_205179811.1">
    <property type="nucleotide sequence ID" value="NZ_JAFBFH010000024.1"/>
</dbReference>
<dbReference type="PROSITE" id="PS52050">
    <property type="entry name" value="WYL"/>
    <property type="match status" value="1"/>
</dbReference>
<dbReference type="InterPro" id="IPR051534">
    <property type="entry name" value="CBASS_pafABC_assoc_protein"/>
</dbReference>
<gene>
    <name evidence="4" type="ORF">JOC94_003274</name>
</gene>
<keyword evidence="4" id="KW-0238">DNA-binding</keyword>
<dbReference type="InterPro" id="IPR013196">
    <property type="entry name" value="HTH_11"/>
</dbReference>
<evidence type="ECO:0000259" key="1">
    <source>
        <dbReference type="Pfam" id="PF08279"/>
    </source>
</evidence>
<dbReference type="Pfam" id="PF13280">
    <property type="entry name" value="WYL"/>
    <property type="match status" value="1"/>
</dbReference>
<dbReference type="SUPFAM" id="SSF46785">
    <property type="entry name" value="Winged helix' DNA-binding domain"/>
    <property type="match status" value="1"/>
</dbReference>
<dbReference type="PANTHER" id="PTHR34580:SF1">
    <property type="entry name" value="PROTEIN PAFC"/>
    <property type="match status" value="1"/>
</dbReference>
<name>A0ABS2RAQ7_9BACI</name>
<evidence type="ECO:0000313" key="5">
    <source>
        <dbReference type="Proteomes" id="UP000823485"/>
    </source>
</evidence>
<accession>A0ABS2RAQ7</accession>
<keyword evidence="5" id="KW-1185">Reference proteome</keyword>
<comment type="caution">
    <text evidence="4">The sequence shown here is derived from an EMBL/GenBank/DDBJ whole genome shotgun (WGS) entry which is preliminary data.</text>
</comment>
<feature type="domain" description="WCX" evidence="3">
    <location>
        <begin position="228"/>
        <end position="295"/>
    </location>
</feature>
<feature type="domain" description="Helix-turn-helix type 11" evidence="1">
    <location>
        <begin position="10"/>
        <end position="59"/>
    </location>
</feature>
<dbReference type="InterPro" id="IPR036388">
    <property type="entry name" value="WH-like_DNA-bd_sf"/>
</dbReference>
<feature type="domain" description="WYL" evidence="2">
    <location>
        <begin position="131"/>
        <end position="193"/>
    </location>
</feature>
<dbReference type="Pfam" id="PF08279">
    <property type="entry name" value="HTH_11"/>
    <property type="match status" value="1"/>
</dbReference>
<evidence type="ECO:0000259" key="3">
    <source>
        <dbReference type="Pfam" id="PF25583"/>
    </source>
</evidence>
<dbReference type="Proteomes" id="UP000823485">
    <property type="component" value="Unassembled WGS sequence"/>
</dbReference>
<organism evidence="4 5">
    <name type="scientific">Siminovitchia thermophila</name>
    <dbReference type="NCBI Taxonomy" id="1245522"/>
    <lineage>
        <taxon>Bacteria</taxon>
        <taxon>Bacillati</taxon>
        <taxon>Bacillota</taxon>
        <taxon>Bacilli</taxon>
        <taxon>Bacillales</taxon>
        <taxon>Bacillaceae</taxon>
        <taxon>Siminovitchia</taxon>
    </lineage>
</organism>
<reference evidence="4 5" key="1">
    <citation type="submission" date="2021-01" db="EMBL/GenBank/DDBJ databases">
        <title>Genomic Encyclopedia of Type Strains, Phase IV (KMG-IV): sequencing the most valuable type-strain genomes for metagenomic binning, comparative biology and taxonomic classification.</title>
        <authorList>
            <person name="Goeker M."/>
        </authorList>
    </citation>
    <scope>NUCLEOTIDE SEQUENCE [LARGE SCALE GENOMIC DNA]</scope>
    <source>
        <strain evidence="4 5">DSM 105453</strain>
    </source>
</reference>
<dbReference type="InterPro" id="IPR057727">
    <property type="entry name" value="WCX_dom"/>
</dbReference>
<dbReference type="PANTHER" id="PTHR34580">
    <property type="match status" value="1"/>
</dbReference>
<dbReference type="InterPro" id="IPR036390">
    <property type="entry name" value="WH_DNA-bd_sf"/>
</dbReference>
<dbReference type="Pfam" id="PF25583">
    <property type="entry name" value="WCX"/>
    <property type="match status" value="1"/>
</dbReference>
<proteinExistence type="predicted"/>
<evidence type="ECO:0000313" key="4">
    <source>
        <dbReference type="EMBL" id="MBM7716254.1"/>
    </source>
</evidence>
<dbReference type="Gene3D" id="1.10.10.10">
    <property type="entry name" value="Winged helix-like DNA-binding domain superfamily/Winged helix DNA-binding domain"/>
    <property type="match status" value="1"/>
</dbReference>
<dbReference type="EMBL" id="JAFBFH010000024">
    <property type="protein sequence ID" value="MBM7716254.1"/>
    <property type="molecule type" value="Genomic_DNA"/>
</dbReference>